<evidence type="ECO:0000313" key="4">
    <source>
        <dbReference type="EMBL" id="CAF4054753.1"/>
    </source>
</evidence>
<evidence type="ECO:0000313" key="5">
    <source>
        <dbReference type="Proteomes" id="UP000663829"/>
    </source>
</evidence>
<reference evidence="2" key="1">
    <citation type="submission" date="2021-02" db="EMBL/GenBank/DDBJ databases">
        <authorList>
            <person name="Nowell W R."/>
        </authorList>
    </citation>
    <scope>NUCLEOTIDE SEQUENCE</scope>
</reference>
<evidence type="ECO:0000313" key="2">
    <source>
        <dbReference type="EMBL" id="CAF1268858.1"/>
    </source>
</evidence>
<dbReference type="Proteomes" id="UP000677228">
    <property type="component" value="Unassembled WGS sequence"/>
</dbReference>
<proteinExistence type="predicted"/>
<comment type="caution">
    <text evidence="2">The sequence shown here is derived from an EMBL/GenBank/DDBJ whole genome shotgun (WGS) entry which is preliminary data.</text>
</comment>
<keyword evidence="5" id="KW-1185">Reference proteome</keyword>
<organism evidence="2 5">
    <name type="scientific">Didymodactylos carnosus</name>
    <dbReference type="NCBI Taxonomy" id="1234261"/>
    <lineage>
        <taxon>Eukaryota</taxon>
        <taxon>Metazoa</taxon>
        <taxon>Spiralia</taxon>
        <taxon>Gnathifera</taxon>
        <taxon>Rotifera</taxon>
        <taxon>Eurotatoria</taxon>
        <taxon>Bdelloidea</taxon>
        <taxon>Philodinida</taxon>
        <taxon>Philodinidae</taxon>
        <taxon>Didymodactylos</taxon>
    </lineage>
</organism>
<protein>
    <submittedName>
        <fullName evidence="2">Uncharacterized protein</fullName>
    </submittedName>
</protein>
<dbReference type="Proteomes" id="UP000663829">
    <property type="component" value="Unassembled WGS sequence"/>
</dbReference>
<gene>
    <name evidence="2" type="ORF">GPM918_LOCUS26978</name>
    <name evidence="1" type="ORF">OVA965_LOCUS15260</name>
    <name evidence="4" type="ORF">SRO942_LOCUS27225</name>
    <name evidence="3" type="ORF">TMI583_LOCUS15265</name>
</gene>
<evidence type="ECO:0000313" key="3">
    <source>
        <dbReference type="EMBL" id="CAF3784529.1"/>
    </source>
</evidence>
<dbReference type="AlphaFoldDB" id="A0A815BF41"/>
<evidence type="ECO:0000313" key="1">
    <source>
        <dbReference type="EMBL" id="CAF1015500.1"/>
    </source>
</evidence>
<dbReference type="Proteomes" id="UP000682733">
    <property type="component" value="Unassembled WGS sequence"/>
</dbReference>
<dbReference type="OrthoDB" id="10042269at2759"/>
<dbReference type="EMBL" id="CAJOBC010022254">
    <property type="protein sequence ID" value="CAF4054753.1"/>
    <property type="molecule type" value="Genomic_DNA"/>
</dbReference>
<accession>A0A815BF41</accession>
<dbReference type="EMBL" id="CAJOBA010006834">
    <property type="protein sequence ID" value="CAF3784529.1"/>
    <property type="molecule type" value="Genomic_DNA"/>
</dbReference>
<name>A0A815BF41_9BILA</name>
<sequence length="585" mass="68900">MEVLDIIQSFDNLNSRITRIISSVRMHVKLSRKIKIEQFDHFCSSILYRMNKKIVSLNMSDEYSPGLIGRFNSKFSIDYFQNLKALTLNKVCGQELYSILTKLHMLKQLISLSINRDCDIRDEDNKMICQIIFSNQLKLLKYCKLPFYRSEFSEKVTKNDTLIIKKLSIGVYWFRDILLLFQHVPQIKDSRMQVCNERKSSSTRFLSNVLGNSLIGIQHLLTRFELSINNDYFSFGDIKSILKYLPQLKQFSFSALTCGFIYLFKGDSWENMLSRYTPLLEKFSFYAECRIHRMKLHDYNINTDDMLSEFKTNYYFNHGWYFICDYYATYDSNRIVSIYTIPCHGKHFAVQSDTLESSTTALLDSSFPPTVIYNKTESLHLLSKVMDNIQNRRYSAVTSLRISRSYWQIKPQPITWSDTFLTEIQQLVVCSKLRRLSLCENIDTKILIEILTRSINVHTMDIECDILSKFLLSDSTLCSLINQMIKTLNLELNDNLFKFDIVEEFCSKFSNIECLYINIDTIDEIYLILPVLLTKLTHLTYLNVYYTGMGVFHLNHNIESWLEEKTQLSKEWIIDSNDYYLAIWI</sequence>
<dbReference type="EMBL" id="CAJNOK010006826">
    <property type="protein sequence ID" value="CAF1015500.1"/>
    <property type="molecule type" value="Genomic_DNA"/>
</dbReference>
<dbReference type="EMBL" id="CAJNOQ010011106">
    <property type="protein sequence ID" value="CAF1268858.1"/>
    <property type="molecule type" value="Genomic_DNA"/>
</dbReference>
<dbReference type="Proteomes" id="UP000681722">
    <property type="component" value="Unassembled WGS sequence"/>
</dbReference>